<dbReference type="Pfam" id="PF00030">
    <property type="entry name" value="Crystall"/>
    <property type="match status" value="6"/>
</dbReference>
<dbReference type="GO" id="GO:0002088">
    <property type="term" value="P:lens development in camera-type eye"/>
    <property type="evidence" value="ECO:0007669"/>
    <property type="project" value="TreeGrafter"/>
</dbReference>
<dbReference type="InterPro" id="IPR035992">
    <property type="entry name" value="Ricin_B-like_lectins"/>
</dbReference>
<dbReference type="PRINTS" id="PR01367">
    <property type="entry name" value="BGCRYSTALLIN"/>
</dbReference>
<feature type="region of interest" description="Disordered" evidence="3">
    <location>
        <begin position="402"/>
        <end position="498"/>
    </location>
</feature>
<feature type="domain" description="Beta/gamma crystallin 'Greek key'" evidence="4">
    <location>
        <begin position="1345"/>
        <end position="1386"/>
    </location>
</feature>
<dbReference type="Pfam" id="PF00652">
    <property type="entry name" value="Ricin_B_lectin"/>
    <property type="match status" value="1"/>
</dbReference>
<organism evidence="5 6">
    <name type="scientific">Buteo japonicus</name>
    <dbReference type="NCBI Taxonomy" id="224669"/>
    <lineage>
        <taxon>Eukaryota</taxon>
        <taxon>Metazoa</taxon>
        <taxon>Chordata</taxon>
        <taxon>Craniata</taxon>
        <taxon>Vertebrata</taxon>
        <taxon>Euteleostomi</taxon>
        <taxon>Archelosauria</taxon>
        <taxon>Archosauria</taxon>
        <taxon>Dinosauria</taxon>
        <taxon>Saurischia</taxon>
        <taxon>Theropoda</taxon>
        <taxon>Coelurosauria</taxon>
        <taxon>Aves</taxon>
        <taxon>Neognathae</taxon>
        <taxon>Neoaves</taxon>
        <taxon>Telluraves</taxon>
        <taxon>Accipitrimorphae</taxon>
        <taxon>Accipitriformes</taxon>
        <taxon>Accipitridae</taxon>
        <taxon>Accipitrinae</taxon>
        <taxon>Buteo</taxon>
    </lineage>
</organism>
<reference evidence="5" key="1">
    <citation type="submission" date="2025-08" db="UniProtKB">
        <authorList>
            <consortium name="Ensembl"/>
        </authorList>
    </citation>
    <scope>IDENTIFICATION</scope>
</reference>
<feature type="compositionally biased region" description="Polar residues" evidence="3">
    <location>
        <begin position="62"/>
        <end position="79"/>
    </location>
</feature>
<dbReference type="Ensembl" id="ENSBJAT00000011182.1">
    <property type="protein sequence ID" value="ENSBJAP00000010874.1"/>
    <property type="gene ID" value="ENSBJAG00000007409.1"/>
</dbReference>
<feature type="compositionally biased region" description="Basic and acidic residues" evidence="3">
    <location>
        <begin position="480"/>
        <end position="498"/>
    </location>
</feature>
<evidence type="ECO:0000313" key="5">
    <source>
        <dbReference type="Ensembl" id="ENSBJAP00000010874.1"/>
    </source>
</evidence>
<feature type="domain" description="Beta/gamma crystallin 'Greek key'" evidence="4">
    <location>
        <begin position="985"/>
        <end position="1027"/>
    </location>
</feature>
<feature type="domain" description="Beta/gamma crystallin 'Greek key'" evidence="4">
    <location>
        <begin position="1304"/>
        <end position="1344"/>
    </location>
</feature>
<evidence type="ECO:0000256" key="1">
    <source>
        <dbReference type="ARBA" id="ARBA00009646"/>
    </source>
</evidence>
<keyword evidence="2" id="KW-0677">Repeat</keyword>
<dbReference type="SUPFAM" id="SSF49695">
    <property type="entry name" value="gamma-Crystallin-like"/>
    <property type="match status" value="3"/>
</dbReference>
<feature type="domain" description="Beta/gamma crystallin 'Greek key'" evidence="4">
    <location>
        <begin position="1039"/>
        <end position="1086"/>
    </location>
</feature>
<feature type="domain" description="Beta/gamma crystallin 'Greek key'" evidence="4">
    <location>
        <begin position="1255"/>
        <end position="1298"/>
    </location>
</feature>
<dbReference type="InterPro" id="IPR011024">
    <property type="entry name" value="G_crystallin-like"/>
</dbReference>
<dbReference type="PROSITE" id="PS50231">
    <property type="entry name" value="RICIN_B_LECTIN"/>
    <property type="match status" value="1"/>
</dbReference>
<dbReference type="Gene3D" id="2.80.10.50">
    <property type="match status" value="1"/>
</dbReference>
<keyword evidence="6" id="KW-1185">Reference proteome</keyword>
<proteinExistence type="inferred from homology"/>
<feature type="domain" description="Beta/gamma crystallin 'Greek key'" evidence="4">
    <location>
        <begin position="884"/>
        <end position="930"/>
    </location>
</feature>
<feature type="region of interest" description="Disordered" evidence="3">
    <location>
        <begin position="1"/>
        <end position="176"/>
    </location>
</feature>
<dbReference type="Gene3D" id="2.60.20.10">
    <property type="entry name" value="Crystallins"/>
    <property type="match status" value="6"/>
</dbReference>
<feature type="compositionally biased region" description="Basic and acidic residues" evidence="3">
    <location>
        <begin position="330"/>
        <end position="341"/>
    </location>
</feature>
<evidence type="ECO:0000256" key="2">
    <source>
        <dbReference type="ARBA" id="ARBA00022737"/>
    </source>
</evidence>
<evidence type="ECO:0000259" key="4">
    <source>
        <dbReference type="PROSITE" id="PS50915"/>
    </source>
</evidence>
<feature type="domain" description="Beta/gamma crystallin 'Greek key'" evidence="4">
    <location>
        <begin position="1087"/>
        <end position="1129"/>
    </location>
</feature>
<dbReference type="GO" id="GO:0007601">
    <property type="term" value="P:visual perception"/>
    <property type="evidence" value="ECO:0007669"/>
    <property type="project" value="TreeGrafter"/>
</dbReference>
<evidence type="ECO:0000313" key="6">
    <source>
        <dbReference type="Proteomes" id="UP000694555"/>
    </source>
</evidence>
<feature type="domain" description="Beta/gamma crystallin 'Greek key'" evidence="4">
    <location>
        <begin position="1178"/>
        <end position="1220"/>
    </location>
</feature>
<dbReference type="PANTHER" id="PTHR11818">
    <property type="entry name" value="BETA/GAMMA CRYSTALLIN"/>
    <property type="match status" value="1"/>
</dbReference>
<dbReference type="SMART" id="SM00458">
    <property type="entry name" value="RICIN"/>
    <property type="match status" value="1"/>
</dbReference>
<feature type="compositionally biased region" description="Basic residues" evidence="3">
    <location>
        <begin position="1"/>
        <end position="16"/>
    </location>
</feature>
<feature type="compositionally biased region" description="Polar residues" evidence="3">
    <location>
        <begin position="432"/>
        <end position="448"/>
    </location>
</feature>
<dbReference type="PANTHER" id="PTHR11818:SF2">
    <property type="entry name" value="BETA_GAMMA CRYSTALLIN DOMAIN-CONTAINING PROTEIN 1"/>
    <property type="match status" value="1"/>
</dbReference>
<dbReference type="InterPro" id="IPR001064">
    <property type="entry name" value="Beta/gamma_crystallin"/>
</dbReference>
<comment type="similarity">
    <text evidence="1">Belongs to the beta/gamma-crystallin family.</text>
</comment>
<dbReference type="CDD" id="cd23464">
    <property type="entry name" value="beta-trefoil_Ricin_CRYBG1"/>
    <property type="match status" value="1"/>
</dbReference>
<sequence length="1523" mass="170456">MDKKSANKRSGKRRKSQSSSDIPNGERNQTETTAREESVFEDDVPSEVFSDKVINSERKAKSPQQTPERNSSSPGNNQDLKVGSAHKGASKTEADKGKQQISNTTPARRRSYKKSQSDAVPVSPTGLKGQVKDYSSKRQPLASPESNPVTKRTSVEKGTIPVAFGEDGLESPKVSLGDKTEDTALVFAESRNETKAVKHGRSRSIASRSKEKVLGAHEAASGALYRVVPLFFSRLIKDVTLYHFVSCSPAKPKNVELNFKAPTNQDSLESEQDTLEKPVNKTNSNIANKISLFENKCANQSQRPADIPASKNSTVPSTFVGRAKLKFGKQPKESEQPDKTLNKQSSRQKLFENGTPEKESTAELKGKNEEGSAFYEDIGKTTELKVKAAISLFNQSSKIDAGSVSLKQPDPELTTAKKESSPFKLSLHLPSKSENAQDTSYQRNNTSSEFHKNEENTLPNTEVLSPCNDEKHPLPSHQVSRSEFKKMENGDKKEKPRDLSFAALQYDDSSQDSILISEHNINTQESPGKTCNGSAEDDSIFDSPSDMKKFAETIKNLDSSVCLPQKKKRSKLPKSPAPHFAMPPIHEDNLEKVFDPSVFTFGLGLRREKTQDLLPAQQIKMQSLETIARVRPKRASTEQSIIFKALQSCNREEPAFTQEINGKENIDGTDGEIKRSRLEKSSLFSSLLSSASKEKFFNPSVTSVNNTTTAFTTDSSGMPPLQQDASGPFGMPQKSESLSDMKFPSFVEKYMQADSAKKELSLQMPSYGNPEKSFSSWLGPSRYESNVPAGLLDVDVTLLSLPGNQTHNCNAFFICFKMTWCNHNFPICSALSRNGQSKINPRPGKLVIYCESDYQKKGIEVFHDVLDCSSWVLSPTILIKVIRGCWILYEKPNFEGPSIPLEEGELELPDVWGAGTSEEQNECKSLKPAVIGSIRHVVKDYRVCRIDLYTEPEGLGIVTSFFDDTEETGVFGTTQKTCSIKVHWGTWLIYEEPGFQGVPLMLEPGEYPNLAFWEKKEAYIRSMRPLKMGGRKVEFGGEPKVIIYEKPFFEGRHVEIESEIFMLDDKESEEKTRLPLTSVGSMKVLGGVWVAYEKPGFEGHQYLLEEGAYRDWTDWGGYDEELQSLRPIVGDFTSSHMIMYSEKDFGSKGSNINVLGIISNLKDTGYGLRTQSINVLSGVWVAYENPEFTGEQYVLAKGLYPSFEAWGGKNCKISSVQPIIMLFSEPEFKGNCQIFEKNTRCIDSFAVKSSKILDGSCIVYDQEEFSGNQYVLEEGIYPDLMAMGCSPEVVLKSLRIINIELSEPCIALFEKVGFQGKKIEFSTEILNLQFLGYNPRIASVQVLGGVWIIYEHSNYRGRQMLLSPNEIPDWYKVSGYCQIGSLRPLLQKRVYFRLRNKETGKFMSADGNLDNLNLLRIQVAEDTDSDDQIWVYQDGFIRCWMAEDCCLTIVGNLITPGSKLGLSFERNEDKQYWRISPDGRIYSKMKPKLVLDIKGGAQYDRDHVVVNTVNEEKLTQCWEPLVV</sequence>
<name>A0A8C0B312_9AVES</name>
<dbReference type="SMART" id="SM00247">
    <property type="entry name" value="XTALbg"/>
    <property type="match status" value="6"/>
</dbReference>
<evidence type="ECO:0000256" key="3">
    <source>
        <dbReference type="SAM" id="MobiDB-lite"/>
    </source>
</evidence>
<accession>A0A8C0B312</accession>
<dbReference type="GO" id="GO:0005212">
    <property type="term" value="F:structural constituent of eye lens"/>
    <property type="evidence" value="ECO:0007669"/>
    <property type="project" value="TreeGrafter"/>
</dbReference>
<dbReference type="Proteomes" id="UP000694555">
    <property type="component" value="Unplaced"/>
</dbReference>
<feature type="region of interest" description="Disordered" evidence="3">
    <location>
        <begin position="320"/>
        <end position="368"/>
    </location>
</feature>
<dbReference type="SUPFAM" id="SSF50370">
    <property type="entry name" value="Ricin B-like lectins"/>
    <property type="match status" value="1"/>
</dbReference>
<dbReference type="PROSITE" id="PS50915">
    <property type="entry name" value="CRYSTALLIN_BETA_GAMMA"/>
    <property type="match status" value="8"/>
</dbReference>
<dbReference type="InterPro" id="IPR000772">
    <property type="entry name" value="Ricin_B_lectin"/>
</dbReference>
<dbReference type="InterPro" id="IPR050252">
    <property type="entry name" value="Beta/Gamma-Crystallin"/>
</dbReference>
<protein>
    <submittedName>
        <fullName evidence="5">Crystallin beta-gamma domain containing 1</fullName>
    </submittedName>
</protein>
<feature type="compositionally biased region" description="Basic and acidic residues" evidence="3">
    <location>
        <begin position="355"/>
        <end position="368"/>
    </location>
</feature>
<reference evidence="5" key="2">
    <citation type="submission" date="2025-09" db="UniProtKB">
        <authorList>
            <consortium name="Ensembl"/>
        </authorList>
    </citation>
    <scope>IDENTIFICATION</scope>
</reference>